<sequence length="213" mass="22992">MRQLLAGFDREFDANQALLRTPQTQEVQGLCLVSVAELAATRRSELLPSVSARVADQVTQFYKGFTERYGNSNHGMVDLECHERTVDSGVVTYRFRPAGPDAAADRASAPAAAPARTARFSGMLADPDELWRRRLKQITSYPQDTRKMYDYLVRLDPTAEKQWTAQGLPAPPKVAATKGGSDKGDSGPGRSTSGKGANKDAGKAGKGKGKAYG</sequence>
<feature type="region of interest" description="Disordered" evidence="1">
    <location>
        <begin position="163"/>
        <end position="213"/>
    </location>
</feature>
<protein>
    <submittedName>
        <fullName evidence="2">Uncharacterized protein</fullName>
    </submittedName>
</protein>
<gene>
    <name evidence="2" type="ORF">PGLA1383_LOCUS43253</name>
</gene>
<evidence type="ECO:0000313" key="2">
    <source>
        <dbReference type="EMBL" id="CAE8626317.1"/>
    </source>
</evidence>
<dbReference type="EMBL" id="CAJNNV010028952">
    <property type="protein sequence ID" value="CAE8626317.1"/>
    <property type="molecule type" value="Genomic_DNA"/>
</dbReference>
<name>A0A813GTU4_POLGL</name>
<evidence type="ECO:0000313" key="3">
    <source>
        <dbReference type="Proteomes" id="UP000654075"/>
    </source>
</evidence>
<keyword evidence="3" id="KW-1185">Reference proteome</keyword>
<accession>A0A813GTU4</accession>
<organism evidence="2 3">
    <name type="scientific">Polarella glacialis</name>
    <name type="common">Dinoflagellate</name>
    <dbReference type="NCBI Taxonomy" id="89957"/>
    <lineage>
        <taxon>Eukaryota</taxon>
        <taxon>Sar</taxon>
        <taxon>Alveolata</taxon>
        <taxon>Dinophyceae</taxon>
        <taxon>Suessiales</taxon>
        <taxon>Suessiaceae</taxon>
        <taxon>Polarella</taxon>
    </lineage>
</organism>
<evidence type="ECO:0000256" key="1">
    <source>
        <dbReference type="SAM" id="MobiDB-lite"/>
    </source>
</evidence>
<dbReference type="AlphaFoldDB" id="A0A813GTU4"/>
<proteinExistence type="predicted"/>
<reference evidence="2" key="1">
    <citation type="submission" date="2021-02" db="EMBL/GenBank/DDBJ databases">
        <authorList>
            <person name="Dougan E. K."/>
            <person name="Rhodes N."/>
            <person name="Thang M."/>
            <person name="Chan C."/>
        </authorList>
    </citation>
    <scope>NUCLEOTIDE SEQUENCE</scope>
</reference>
<dbReference type="Proteomes" id="UP000654075">
    <property type="component" value="Unassembled WGS sequence"/>
</dbReference>
<comment type="caution">
    <text evidence="2">The sequence shown here is derived from an EMBL/GenBank/DDBJ whole genome shotgun (WGS) entry which is preliminary data.</text>
</comment>